<feature type="region of interest" description="Disordered" evidence="1">
    <location>
        <begin position="1"/>
        <end position="32"/>
    </location>
</feature>
<organism evidence="2 3">
    <name type="scientific">Armillaria novae-zelandiae</name>
    <dbReference type="NCBI Taxonomy" id="153914"/>
    <lineage>
        <taxon>Eukaryota</taxon>
        <taxon>Fungi</taxon>
        <taxon>Dikarya</taxon>
        <taxon>Basidiomycota</taxon>
        <taxon>Agaricomycotina</taxon>
        <taxon>Agaricomycetes</taxon>
        <taxon>Agaricomycetidae</taxon>
        <taxon>Agaricales</taxon>
        <taxon>Marasmiineae</taxon>
        <taxon>Physalacriaceae</taxon>
        <taxon>Armillaria</taxon>
    </lineage>
</organism>
<keyword evidence="3" id="KW-1185">Reference proteome</keyword>
<feature type="region of interest" description="Disordered" evidence="1">
    <location>
        <begin position="90"/>
        <end position="109"/>
    </location>
</feature>
<dbReference type="Proteomes" id="UP001175227">
    <property type="component" value="Unassembled WGS sequence"/>
</dbReference>
<name>A0AA39UBF8_9AGAR</name>
<evidence type="ECO:0000313" key="3">
    <source>
        <dbReference type="Proteomes" id="UP001175227"/>
    </source>
</evidence>
<evidence type="ECO:0000256" key="1">
    <source>
        <dbReference type="SAM" id="MobiDB-lite"/>
    </source>
</evidence>
<accession>A0AA39UBF8</accession>
<evidence type="ECO:0000313" key="2">
    <source>
        <dbReference type="EMBL" id="KAK0472545.1"/>
    </source>
</evidence>
<proteinExistence type="predicted"/>
<sequence length="202" mass="22530">MDRTRNPARRLRGKPAAVHEAPSPIPRLTSSQNIPYTDTWETANEITRHRSRPCLCGVYGAGRCKWQFLYPYQMIIAIHEILPAQDIVERSHSAPTPPPKPKPNTLTDSQKRTFFVTPSRTNEDPTFAIIKTSSYSSPTLEGGTGPWVESQDDEKLICLGCGCGHDSSAWPDHRDSCLGIDDAILRSVVDAWETEARVKTQS</sequence>
<comment type="caution">
    <text evidence="2">The sequence shown here is derived from an EMBL/GenBank/DDBJ whole genome shotgun (WGS) entry which is preliminary data.</text>
</comment>
<gene>
    <name evidence="2" type="ORF">IW261DRAFT_1507989</name>
</gene>
<dbReference type="EMBL" id="JAUEPR010000040">
    <property type="protein sequence ID" value="KAK0472545.1"/>
    <property type="molecule type" value="Genomic_DNA"/>
</dbReference>
<dbReference type="AlphaFoldDB" id="A0AA39UBF8"/>
<reference evidence="2" key="1">
    <citation type="submission" date="2023-06" db="EMBL/GenBank/DDBJ databases">
        <authorList>
            <consortium name="Lawrence Berkeley National Laboratory"/>
            <person name="Ahrendt S."/>
            <person name="Sahu N."/>
            <person name="Indic B."/>
            <person name="Wong-Bajracharya J."/>
            <person name="Merenyi Z."/>
            <person name="Ke H.-M."/>
            <person name="Monk M."/>
            <person name="Kocsube S."/>
            <person name="Drula E."/>
            <person name="Lipzen A."/>
            <person name="Balint B."/>
            <person name="Henrissat B."/>
            <person name="Andreopoulos B."/>
            <person name="Martin F.M."/>
            <person name="Harder C.B."/>
            <person name="Rigling D."/>
            <person name="Ford K.L."/>
            <person name="Foster G.D."/>
            <person name="Pangilinan J."/>
            <person name="Papanicolaou A."/>
            <person name="Barry K."/>
            <person name="LaButti K."/>
            <person name="Viragh M."/>
            <person name="Koriabine M."/>
            <person name="Yan M."/>
            <person name="Riley R."/>
            <person name="Champramary S."/>
            <person name="Plett K.L."/>
            <person name="Tsai I.J."/>
            <person name="Slot J."/>
            <person name="Sipos G."/>
            <person name="Plett J."/>
            <person name="Nagy L.G."/>
            <person name="Grigoriev I.V."/>
        </authorList>
    </citation>
    <scope>NUCLEOTIDE SEQUENCE</scope>
    <source>
        <strain evidence="2">ICMP 16352</strain>
    </source>
</reference>
<feature type="compositionally biased region" description="Basic residues" evidence="1">
    <location>
        <begin position="1"/>
        <end position="13"/>
    </location>
</feature>
<protein>
    <submittedName>
        <fullName evidence="2">Uncharacterized protein</fullName>
    </submittedName>
</protein>